<evidence type="ECO:0000313" key="1">
    <source>
        <dbReference type="EMBL" id="EWS78135.1"/>
    </source>
</evidence>
<protein>
    <submittedName>
        <fullName evidence="1">Uncharacterized protein</fullName>
    </submittedName>
</protein>
<evidence type="ECO:0000313" key="2">
    <source>
        <dbReference type="Proteomes" id="UP000020406"/>
    </source>
</evidence>
<dbReference type="RefSeq" id="WP_038271264.1">
    <property type="nucleotide sequence ID" value="NZ_CP053627.1"/>
</dbReference>
<gene>
    <name evidence="1" type="ORF">AF72_07390</name>
</gene>
<dbReference type="AlphaFoldDB" id="Z9JIB8"/>
<dbReference type="EMBL" id="JDSQ01000010">
    <property type="protein sequence ID" value="EWS78135.1"/>
    <property type="molecule type" value="Genomic_DNA"/>
</dbReference>
<dbReference type="PATRIC" id="fig|1444770.3.peg.1759"/>
<dbReference type="STRING" id="1444770.AF72_07390"/>
<sequence>MMTDDNQPPMFGPSFVIDTASHEPHSGKCVLMHQMMAAMIIGNCTATIPLKFDFGGTHPRHSVLIGPTGNAETH</sequence>
<dbReference type="Proteomes" id="UP000020406">
    <property type="component" value="Unassembled WGS sequence"/>
</dbReference>
<dbReference type="KEGG" id="xtw:AB672_10555"/>
<organism evidence="1 2">
    <name type="scientific">Xylella taiwanensis</name>
    <dbReference type="NCBI Taxonomy" id="1444770"/>
    <lineage>
        <taxon>Bacteria</taxon>
        <taxon>Pseudomonadati</taxon>
        <taxon>Pseudomonadota</taxon>
        <taxon>Gammaproteobacteria</taxon>
        <taxon>Lysobacterales</taxon>
        <taxon>Lysobacteraceae</taxon>
        <taxon>Xylella</taxon>
    </lineage>
</organism>
<name>Z9JIB8_9GAMM</name>
<dbReference type="GeneID" id="68901732"/>
<reference evidence="1 2" key="1">
    <citation type="journal article" date="2014" name="Genome Announc.">
        <title>Draft Genome Sequence of Xylella fastidiosa Pear Leaf Scorch Strain in Taiwan.</title>
        <authorList>
            <person name="Su C.C."/>
            <person name="Deng W.L."/>
            <person name="Jan F.J."/>
            <person name="Chang C.J."/>
            <person name="Huang H."/>
            <person name="Chen J."/>
        </authorList>
    </citation>
    <scope>NUCLEOTIDE SEQUENCE [LARGE SCALE GENOMIC DNA]</scope>
    <source>
        <strain evidence="1 2">PLS229</strain>
    </source>
</reference>
<proteinExistence type="predicted"/>
<comment type="caution">
    <text evidence="1">The sequence shown here is derived from an EMBL/GenBank/DDBJ whole genome shotgun (WGS) entry which is preliminary data.</text>
</comment>
<accession>Z9JIB8</accession>